<organism evidence="4">
    <name type="scientific">Nyssomyia neivai</name>
    <dbReference type="NCBI Taxonomy" id="330878"/>
    <lineage>
        <taxon>Eukaryota</taxon>
        <taxon>Metazoa</taxon>
        <taxon>Ecdysozoa</taxon>
        <taxon>Arthropoda</taxon>
        <taxon>Hexapoda</taxon>
        <taxon>Insecta</taxon>
        <taxon>Pterygota</taxon>
        <taxon>Neoptera</taxon>
        <taxon>Endopterygota</taxon>
        <taxon>Diptera</taxon>
        <taxon>Nematocera</taxon>
        <taxon>Psychodoidea</taxon>
        <taxon>Psychodidae</taxon>
        <taxon>Nyssomyia</taxon>
    </lineage>
</organism>
<evidence type="ECO:0000256" key="2">
    <source>
        <dbReference type="ARBA" id="ARBA00023043"/>
    </source>
</evidence>
<dbReference type="Gene3D" id="1.25.40.20">
    <property type="entry name" value="Ankyrin repeat-containing domain"/>
    <property type="match status" value="1"/>
</dbReference>
<evidence type="ECO:0000256" key="1">
    <source>
        <dbReference type="ARBA" id="ARBA00022737"/>
    </source>
</evidence>
<feature type="repeat" description="ANK" evidence="3">
    <location>
        <begin position="68"/>
        <end position="100"/>
    </location>
</feature>
<protein>
    <submittedName>
        <fullName evidence="4">Putative 26s proteasome non-atpase regulatory subunit 10</fullName>
    </submittedName>
</protein>
<keyword evidence="1" id="KW-0677">Repeat</keyword>
<dbReference type="PROSITE" id="PS50088">
    <property type="entry name" value="ANK_REPEAT"/>
    <property type="match status" value="3"/>
</dbReference>
<dbReference type="GO" id="GO:0000502">
    <property type="term" value="C:proteasome complex"/>
    <property type="evidence" value="ECO:0007669"/>
    <property type="project" value="UniProtKB-KW"/>
</dbReference>
<sequence>MDSLELYSLAQQDYHELEILLGEKPDLVKKKDNNERSLLHWAALAGREQLVAQLLASGTTFLNDGDDTNATPQILATLGGHLNVLKLLVAKGAKIDDKNWHGHTSLQYACSKGHRDIVEYLLSLGADVNVRDDRNDTCLHRLASTGRCDILEMLLTCPQKLDLDAQNAEGDTPLHVACQEKQLECVARLVEHGASVNILNKDKKSPLEYCPPRVRQEILEKLNLVTAETPASS</sequence>
<dbReference type="AlphaFoldDB" id="A0A1L8DT87"/>
<proteinExistence type="predicted"/>
<evidence type="ECO:0000313" key="4">
    <source>
        <dbReference type="EMBL" id="JAV09668.1"/>
    </source>
</evidence>
<dbReference type="InterPro" id="IPR002110">
    <property type="entry name" value="Ankyrin_rpt"/>
</dbReference>
<dbReference type="EMBL" id="GFDF01004416">
    <property type="protein sequence ID" value="JAV09668.1"/>
    <property type="molecule type" value="Transcribed_RNA"/>
</dbReference>
<evidence type="ECO:0000256" key="3">
    <source>
        <dbReference type="PROSITE-ProRule" id="PRU00023"/>
    </source>
</evidence>
<name>A0A1L8DT87_9DIPT</name>
<dbReference type="PANTHER" id="PTHR24171">
    <property type="entry name" value="ANKYRIN REPEAT DOMAIN-CONTAINING PROTEIN 39-RELATED"/>
    <property type="match status" value="1"/>
</dbReference>
<reference evidence="4" key="1">
    <citation type="submission" date="2016-12" db="EMBL/GenBank/DDBJ databases">
        <title>An insight into the sialome and mialome of the sand fly, Nyssomyia neivai.</title>
        <authorList>
            <person name="Sebastian V."/>
            <person name="Goulart T.M."/>
            <person name="Oliveira W."/>
            <person name="Calvo E."/>
            <person name="Oliveira L.F."/>
            <person name="Pinto M.C."/>
            <person name="Rosselino A.M."/>
            <person name="Ribeiro J.M."/>
        </authorList>
    </citation>
    <scope>NUCLEOTIDE SEQUENCE</scope>
</reference>
<feature type="repeat" description="ANK" evidence="3">
    <location>
        <begin position="169"/>
        <end position="201"/>
    </location>
</feature>
<feature type="repeat" description="ANK" evidence="3">
    <location>
        <begin position="101"/>
        <end position="133"/>
    </location>
</feature>
<keyword evidence="2 3" id="KW-0040">ANK repeat</keyword>
<dbReference type="PROSITE" id="PS50297">
    <property type="entry name" value="ANK_REP_REGION"/>
    <property type="match status" value="2"/>
</dbReference>
<dbReference type="Pfam" id="PF12796">
    <property type="entry name" value="Ank_2"/>
    <property type="match status" value="2"/>
</dbReference>
<dbReference type="SUPFAM" id="SSF48403">
    <property type="entry name" value="Ankyrin repeat"/>
    <property type="match status" value="1"/>
</dbReference>
<accession>A0A1L8DT87</accession>
<keyword evidence="4" id="KW-0647">Proteasome</keyword>
<dbReference type="InterPro" id="IPR036770">
    <property type="entry name" value="Ankyrin_rpt-contain_sf"/>
</dbReference>
<dbReference type="SMART" id="SM00248">
    <property type="entry name" value="ANK"/>
    <property type="match status" value="5"/>
</dbReference>